<dbReference type="Gene3D" id="1.10.260.40">
    <property type="entry name" value="lambda repressor-like DNA-binding domains"/>
    <property type="match status" value="1"/>
</dbReference>
<dbReference type="CDD" id="cd00093">
    <property type="entry name" value="HTH_XRE"/>
    <property type="match status" value="1"/>
</dbReference>
<dbReference type="InterPro" id="IPR010982">
    <property type="entry name" value="Lambda_DNA-bd_dom_sf"/>
</dbReference>
<feature type="domain" description="Protein kinase" evidence="2">
    <location>
        <begin position="13"/>
        <end position="270"/>
    </location>
</feature>
<evidence type="ECO:0000259" key="3">
    <source>
        <dbReference type="PROSITE" id="PS50943"/>
    </source>
</evidence>
<dbReference type="EMBL" id="JBHLTG010000007">
    <property type="protein sequence ID" value="MFC0681282.1"/>
    <property type="molecule type" value="Genomic_DNA"/>
</dbReference>
<dbReference type="SUPFAM" id="SSF48452">
    <property type="entry name" value="TPR-like"/>
    <property type="match status" value="1"/>
</dbReference>
<gene>
    <name evidence="4" type="ORF">ACFFGH_25915</name>
</gene>
<dbReference type="SUPFAM" id="SSF47413">
    <property type="entry name" value="lambda repressor-like DNA-binding domains"/>
    <property type="match status" value="1"/>
</dbReference>
<keyword evidence="4" id="KW-0808">Transferase</keyword>
<dbReference type="PROSITE" id="PS50943">
    <property type="entry name" value="HTH_CROC1"/>
    <property type="match status" value="1"/>
</dbReference>
<dbReference type="InterPro" id="IPR000719">
    <property type="entry name" value="Prot_kinase_dom"/>
</dbReference>
<dbReference type="SUPFAM" id="SSF52540">
    <property type="entry name" value="P-loop containing nucleoside triphosphate hydrolases"/>
    <property type="match status" value="1"/>
</dbReference>
<dbReference type="SMART" id="SM00220">
    <property type="entry name" value="S_TKc"/>
    <property type="match status" value="1"/>
</dbReference>
<dbReference type="Gene3D" id="3.30.200.20">
    <property type="entry name" value="Phosphorylase Kinase, domain 1"/>
    <property type="match status" value="1"/>
</dbReference>
<dbReference type="CDD" id="cd14014">
    <property type="entry name" value="STKc_PknB_like"/>
    <property type="match status" value="1"/>
</dbReference>
<dbReference type="InterPro" id="IPR008271">
    <property type="entry name" value="Ser/Thr_kinase_AS"/>
</dbReference>
<dbReference type="InterPro" id="IPR011990">
    <property type="entry name" value="TPR-like_helical_dom_sf"/>
</dbReference>
<dbReference type="PANTHER" id="PTHR47691:SF3">
    <property type="entry name" value="HTH-TYPE TRANSCRIPTIONAL REGULATOR RV0890C-RELATED"/>
    <property type="match status" value="1"/>
</dbReference>
<dbReference type="InterPro" id="IPR027417">
    <property type="entry name" value="P-loop_NTPase"/>
</dbReference>
<dbReference type="Pfam" id="PF13560">
    <property type="entry name" value="HTH_31"/>
    <property type="match status" value="1"/>
</dbReference>
<dbReference type="PROSITE" id="PS00108">
    <property type="entry name" value="PROTEIN_KINASE_ST"/>
    <property type="match status" value="1"/>
</dbReference>
<feature type="domain" description="HTH cro/C1-type" evidence="3">
    <location>
        <begin position="299"/>
        <end position="354"/>
    </location>
</feature>
<dbReference type="Proteomes" id="UP001589896">
    <property type="component" value="Unassembled WGS sequence"/>
</dbReference>
<dbReference type="Pfam" id="PF13401">
    <property type="entry name" value="AAA_22"/>
    <property type="match status" value="1"/>
</dbReference>
<feature type="compositionally biased region" description="Polar residues" evidence="1">
    <location>
        <begin position="1048"/>
        <end position="1063"/>
    </location>
</feature>
<dbReference type="Pfam" id="PF00069">
    <property type="entry name" value="Pkinase"/>
    <property type="match status" value="1"/>
</dbReference>
<organism evidence="4 5">
    <name type="scientific">Lysobacter korlensis</name>
    <dbReference type="NCBI Taxonomy" id="553636"/>
    <lineage>
        <taxon>Bacteria</taxon>
        <taxon>Pseudomonadati</taxon>
        <taxon>Pseudomonadota</taxon>
        <taxon>Gammaproteobacteria</taxon>
        <taxon>Lysobacterales</taxon>
        <taxon>Lysobacteraceae</taxon>
        <taxon>Lysobacter</taxon>
    </lineage>
</organism>
<dbReference type="PRINTS" id="PR00364">
    <property type="entry name" value="DISEASERSIST"/>
</dbReference>
<accession>A0ABV6RXT5</accession>
<dbReference type="SMART" id="SM00530">
    <property type="entry name" value="HTH_XRE"/>
    <property type="match status" value="1"/>
</dbReference>
<dbReference type="InterPro" id="IPR011009">
    <property type="entry name" value="Kinase-like_dom_sf"/>
</dbReference>
<name>A0ABV6RXT5_9GAMM</name>
<evidence type="ECO:0000313" key="5">
    <source>
        <dbReference type="Proteomes" id="UP001589896"/>
    </source>
</evidence>
<evidence type="ECO:0000256" key="1">
    <source>
        <dbReference type="SAM" id="MobiDB-lite"/>
    </source>
</evidence>
<dbReference type="Gene3D" id="1.25.40.10">
    <property type="entry name" value="Tetratricopeptide repeat domain"/>
    <property type="match status" value="1"/>
</dbReference>
<dbReference type="InterPro" id="IPR001387">
    <property type="entry name" value="Cro/C1-type_HTH"/>
</dbReference>
<protein>
    <submittedName>
        <fullName evidence="4">Protein kinase</fullName>
    </submittedName>
</protein>
<proteinExistence type="predicted"/>
<evidence type="ECO:0000259" key="2">
    <source>
        <dbReference type="PROSITE" id="PS50011"/>
    </source>
</evidence>
<keyword evidence="4" id="KW-0418">Kinase</keyword>
<feature type="region of interest" description="Disordered" evidence="1">
    <location>
        <begin position="733"/>
        <end position="753"/>
    </location>
</feature>
<dbReference type="SUPFAM" id="SSF56112">
    <property type="entry name" value="Protein kinase-like (PK-like)"/>
    <property type="match status" value="1"/>
</dbReference>
<keyword evidence="5" id="KW-1185">Reference proteome</keyword>
<dbReference type="GO" id="GO:0016301">
    <property type="term" value="F:kinase activity"/>
    <property type="evidence" value="ECO:0007669"/>
    <property type="project" value="UniProtKB-KW"/>
</dbReference>
<dbReference type="Gene3D" id="3.40.50.300">
    <property type="entry name" value="P-loop containing nucleotide triphosphate hydrolases"/>
    <property type="match status" value="1"/>
</dbReference>
<feature type="region of interest" description="Disordered" evidence="1">
    <location>
        <begin position="1039"/>
        <end position="1063"/>
    </location>
</feature>
<dbReference type="Pfam" id="PF25872">
    <property type="entry name" value="HTH_77"/>
    <property type="match status" value="1"/>
</dbReference>
<dbReference type="InterPro" id="IPR049945">
    <property type="entry name" value="AAA_22"/>
</dbReference>
<dbReference type="Gene3D" id="1.10.510.10">
    <property type="entry name" value="Transferase(Phosphotransferase) domain 1"/>
    <property type="match status" value="1"/>
</dbReference>
<reference evidence="4 5" key="1">
    <citation type="submission" date="2024-09" db="EMBL/GenBank/DDBJ databases">
        <authorList>
            <person name="Sun Q."/>
            <person name="Mori K."/>
        </authorList>
    </citation>
    <scope>NUCLEOTIDE SEQUENCE [LARGE SCALE GENOMIC DNA]</scope>
    <source>
        <strain evidence="4 5">KCTC 23076</strain>
    </source>
</reference>
<sequence>MRPGRGVLLGDRYSLSNRVAIGGMGEVWEASDLVIGRTVAVKILKDEYAGAPGFLERFRAEARNAAMVNHAGIATVYDYGEQENTAYLVMELVPGEALSAILRRGSPLAAERVLDIVAQTAAALQAAHAAGLVHRDIKPENLLITPEGRVKITDFGIARLADQVPLTDAGQVMGTVQYVSPEQVSGGPATPATDIYSLGIVAYEALAGRRPFTGESQAAIALAQLTAAPPQLPAHVPEPVRDLVLACMAKSPADRPAMAGDLAGAAHALLRGEAAPSRAYNEAHAQVAEDSALPFGDHLRSLRKAKGFTQEELAERAGMTANGISALERGTRTRPYPHTIRVLSQALGLTPAEHAAFLAAAHDESAHEVERRPSHAVMPVPATPLIGRQRELGELASLVRRADVRLITLTGPGGVGKTRLAVAAADQAAASYPDGVVFVPLAPLNDAAMILPTVAASLNINNAGVEVTASSIAERLRPKQMLLVLDNFEHLIEAASAVAEIADSCPTLTMLVTSRASLRLRSEAEFPVHPLALPKSTRDPTAEEVEASAAGALFAERARSVQAGFALSPASAAAVASICWRMGGLPLAIELAATKIKAFPPTELLQHLDAALTEGWARDLPDRQRTLQATLDWSYRLLSPMAQIALRRLSVFRGGATLSGSVAVLARVMGEERVLSALQELVEHSLFSLHAGSGPVRYTMLPPVEGYARERLRAESEESAASEAHASYFLEGAQQHPHQAPAERDGNGSEEDEWVNGNIHSAIEWALASDAGETAVELAWASWLIWWMRGYAGQGRTWMEAALQLDLPHPARTRALLVRASMCFAQRDLAPAERSWAEALKSARRDSDVVGEAYALAGLGIHALENDPVGAAARLHRAIKLAESADDDQLKFMATIWLGTTLRLSGGAAIPVFEKLVASARVRGDRLMMTAGLFNIAQHAIEQANPDAAEKALVESVESSAEAGDDASSAYALDLLAVVHCQLRNWRTSAMLMAAAASARASAEESRSFYRPDVALLEQSRETVEAALGADAFREAWRDGAAMDPRSALQSPPDQSQPGRSRG</sequence>
<dbReference type="PROSITE" id="PS50011">
    <property type="entry name" value="PROTEIN_KINASE_DOM"/>
    <property type="match status" value="1"/>
</dbReference>
<dbReference type="RefSeq" id="WP_386673753.1">
    <property type="nucleotide sequence ID" value="NZ_JBHLTG010000007.1"/>
</dbReference>
<dbReference type="PANTHER" id="PTHR47691">
    <property type="entry name" value="REGULATOR-RELATED"/>
    <property type="match status" value="1"/>
</dbReference>
<dbReference type="InterPro" id="IPR058852">
    <property type="entry name" value="HTH_77"/>
</dbReference>
<evidence type="ECO:0000313" key="4">
    <source>
        <dbReference type="EMBL" id="MFC0681282.1"/>
    </source>
</evidence>
<comment type="caution">
    <text evidence="4">The sequence shown here is derived from an EMBL/GenBank/DDBJ whole genome shotgun (WGS) entry which is preliminary data.</text>
</comment>